<accession>A0A1I0E055</accession>
<sequence>MDEAEKQIKIRFCVEDAGIGIVPDSDVEIFEHFPWRMPERRDSMADQVRVRQIAGYL</sequence>
<organism evidence="1 2">
    <name type="scientific">Nitrosomonas marina</name>
    <dbReference type="NCBI Taxonomy" id="917"/>
    <lineage>
        <taxon>Bacteria</taxon>
        <taxon>Pseudomonadati</taxon>
        <taxon>Pseudomonadota</taxon>
        <taxon>Betaproteobacteria</taxon>
        <taxon>Nitrosomonadales</taxon>
        <taxon>Nitrosomonadaceae</taxon>
        <taxon>Nitrosomonas</taxon>
    </lineage>
</organism>
<dbReference type="AlphaFoldDB" id="A0A1I0E055"/>
<dbReference type="RefSeq" id="WP_177170365.1">
    <property type="nucleotide sequence ID" value="NZ_FOIA01000023.1"/>
</dbReference>
<name>A0A1I0E055_9PROT</name>
<dbReference type="Proteomes" id="UP000199345">
    <property type="component" value="Unassembled WGS sequence"/>
</dbReference>
<reference evidence="2" key="1">
    <citation type="submission" date="2016-10" db="EMBL/GenBank/DDBJ databases">
        <authorList>
            <person name="Varghese N."/>
            <person name="Submissions S."/>
        </authorList>
    </citation>
    <scope>NUCLEOTIDE SEQUENCE [LARGE SCALE GENOMIC DNA]</scope>
    <source>
        <strain evidence="2">Nm71</strain>
    </source>
</reference>
<protein>
    <submittedName>
        <fullName evidence="1">Uncharacterized protein</fullName>
    </submittedName>
</protein>
<keyword evidence="2" id="KW-1185">Reference proteome</keyword>
<gene>
    <name evidence="1" type="ORF">SAMN05216326_12348</name>
</gene>
<dbReference type="EMBL" id="FOIA01000023">
    <property type="protein sequence ID" value="SET37523.1"/>
    <property type="molecule type" value="Genomic_DNA"/>
</dbReference>
<evidence type="ECO:0000313" key="2">
    <source>
        <dbReference type="Proteomes" id="UP000199345"/>
    </source>
</evidence>
<evidence type="ECO:0000313" key="1">
    <source>
        <dbReference type="EMBL" id="SET37523.1"/>
    </source>
</evidence>
<proteinExistence type="predicted"/>